<keyword evidence="2" id="KW-0378">Hydrolase</keyword>
<dbReference type="SUPFAM" id="SSF52266">
    <property type="entry name" value="SGNH hydrolase"/>
    <property type="match status" value="1"/>
</dbReference>
<comment type="caution">
    <text evidence="2">The sequence shown here is derived from an EMBL/GenBank/DDBJ whole genome shotgun (WGS) entry which is preliminary data.</text>
</comment>
<dbReference type="Gene3D" id="3.40.50.1110">
    <property type="entry name" value="SGNH hydrolase"/>
    <property type="match status" value="1"/>
</dbReference>
<sequence length="207" mass="22228">MGGRPDDGPALVVLGDSVAEGQDDPDPAGGWLGWAGRLAAHLGIPRELMLNASDPGATVEDVVRDQLPAVRHLRPDLVVLGCGMNDALRGFERPAAARRLDELFGWARGRGAVALAIPVPRPPLLDLSPISQFRKKRTVQRIHDFNAELDRVSRDHGMAFPDPETVAKVADRAMWSPDGIHLNPDGHAYVAEVIAQIAGDLLGERVG</sequence>
<dbReference type="GO" id="GO:0016787">
    <property type="term" value="F:hydrolase activity"/>
    <property type="evidence" value="ECO:0007669"/>
    <property type="project" value="UniProtKB-KW"/>
</dbReference>
<protein>
    <submittedName>
        <fullName evidence="2">SGNH/GDSL hydrolase family protein</fullName>
    </submittedName>
</protein>
<dbReference type="InterPro" id="IPR036514">
    <property type="entry name" value="SGNH_hydro_sf"/>
</dbReference>
<evidence type="ECO:0000313" key="2">
    <source>
        <dbReference type="EMBL" id="TMR25982.1"/>
    </source>
</evidence>
<dbReference type="InterPro" id="IPR013830">
    <property type="entry name" value="SGNH_hydro"/>
</dbReference>
<dbReference type="InterPro" id="IPR053140">
    <property type="entry name" value="GDSL_Rv0518-like"/>
</dbReference>
<reference evidence="2 3" key="1">
    <citation type="submission" date="2019-05" db="EMBL/GenBank/DDBJ databases">
        <title>Draft genome sequence of Actinomadura geliboluensis A8036.</title>
        <authorList>
            <person name="Saricaoglu S."/>
            <person name="Isik K."/>
        </authorList>
    </citation>
    <scope>NUCLEOTIDE SEQUENCE [LARGE SCALE GENOMIC DNA]</scope>
    <source>
        <strain evidence="2 3">A8036</strain>
    </source>
</reference>
<dbReference type="PANTHER" id="PTHR43784">
    <property type="entry name" value="GDSL-LIKE LIPASE/ACYLHYDROLASE, PUTATIVE (AFU_ORTHOLOGUE AFUA_2G00820)-RELATED"/>
    <property type="match status" value="1"/>
</dbReference>
<organism evidence="2 3">
    <name type="scientific">Actinomadura geliboluensis</name>
    <dbReference type="NCBI Taxonomy" id="882440"/>
    <lineage>
        <taxon>Bacteria</taxon>
        <taxon>Bacillati</taxon>
        <taxon>Actinomycetota</taxon>
        <taxon>Actinomycetes</taxon>
        <taxon>Streptosporangiales</taxon>
        <taxon>Thermomonosporaceae</taxon>
        <taxon>Actinomadura</taxon>
    </lineage>
</organism>
<dbReference type="Pfam" id="PF13472">
    <property type="entry name" value="Lipase_GDSL_2"/>
    <property type="match status" value="1"/>
</dbReference>
<dbReference type="Proteomes" id="UP000305238">
    <property type="component" value="Unassembled WGS sequence"/>
</dbReference>
<dbReference type="PANTHER" id="PTHR43784:SF2">
    <property type="entry name" value="GDSL-LIKE LIPASE_ACYLHYDROLASE, PUTATIVE (AFU_ORTHOLOGUE AFUA_2G00820)-RELATED"/>
    <property type="match status" value="1"/>
</dbReference>
<dbReference type="AlphaFoldDB" id="A0A5S4FZH2"/>
<dbReference type="OrthoDB" id="3465773at2"/>
<feature type="domain" description="SGNH hydrolase-type esterase" evidence="1">
    <location>
        <begin position="13"/>
        <end position="188"/>
    </location>
</feature>
<name>A0A5S4FZH2_9ACTN</name>
<evidence type="ECO:0000259" key="1">
    <source>
        <dbReference type="Pfam" id="PF13472"/>
    </source>
</evidence>
<keyword evidence="3" id="KW-1185">Reference proteome</keyword>
<dbReference type="CDD" id="cd01832">
    <property type="entry name" value="SGNH_hydrolase_like_1"/>
    <property type="match status" value="1"/>
</dbReference>
<gene>
    <name evidence="2" type="ORF">ETD96_42055</name>
</gene>
<dbReference type="EMBL" id="VCKZ01000596">
    <property type="protein sequence ID" value="TMR25982.1"/>
    <property type="molecule type" value="Genomic_DNA"/>
</dbReference>
<proteinExistence type="predicted"/>
<dbReference type="RefSeq" id="WP_138642063.1">
    <property type="nucleotide sequence ID" value="NZ_JASWDG010000119.1"/>
</dbReference>
<evidence type="ECO:0000313" key="3">
    <source>
        <dbReference type="Proteomes" id="UP000305238"/>
    </source>
</evidence>
<accession>A0A5S4FZH2</accession>